<sequence length="211" mass="23758">MKVVAFNGSPKKDGNTYKSIEIVAKELEKENIEVEIIHVGNKVIRGCLACGGCSRNKNEKCVIDKDEVNEWIVKMKEADGIILGSPVHYSAIAGTMKSFLDRAFLVTSVNDSMLRHKVGASVVAVRRSGGVPVFDQLNNYINYSEMLMPTSNYWNVAYGRTENEVLQDSEGMQIMRVLGKNMAWLMKLVEFGKDNIEAPKRENKNFMNFIR</sequence>
<dbReference type="EMBL" id="BAAACI010000011">
    <property type="protein sequence ID" value="GAA0778787.1"/>
    <property type="molecule type" value="Genomic_DNA"/>
</dbReference>
<feature type="domain" description="NADPH-dependent FMN reductase-like" evidence="3">
    <location>
        <begin position="1"/>
        <end position="158"/>
    </location>
</feature>
<keyword evidence="5" id="KW-1185">Reference proteome</keyword>
<dbReference type="InterPro" id="IPR029039">
    <property type="entry name" value="Flavoprotein-like_sf"/>
</dbReference>
<name>A0ABP3WA49_CLOSU</name>
<gene>
    <name evidence="4" type="ORF">GCM10008908_36170</name>
</gene>
<organism evidence="4 5">
    <name type="scientific">Clostridium subterminale</name>
    <dbReference type="NCBI Taxonomy" id="1550"/>
    <lineage>
        <taxon>Bacteria</taxon>
        <taxon>Bacillati</taxon>
        <taxon>Bacillota</taxon>
        <taxon>Clostridia</taxon>
        <taxon>Eubacteriales</taxon>
        <taxon>Clostridiaceae</taxon>
        <taxon>Clostridium</taxon>
    </lineage>
</organism>
<accession>A0ABP3WA49</accession>
<reference evidence="5" key="1">
    <citation type="journal article" date="2019" name="Int. J. Syst. Evol. Microbiol.">
        <title>The Global Catalogue of Microorganisms (GCM) 10K type strain sequencing project: providing services to taxonomists for standard genome sequencing and annotation.</title>
        <authorList>
            <consortium name="The Broad Institute Genomics Platform"/>
            <consortium name="The Broad Institute Genome Sequencing Center for Infectious Disease"/>
            <person name="Wu L."/>
            <person name="Ma J."/>
        </authorList>
    </citation>
    <scope>NUCLEOTIDE SEQUENCE [LARGE SCALE GENOMIC DNA]</scope>
    <source>
        <strain evidence="5">JCM 1417</strain>
    </source>
</reference>
<keyword evidence="2" id="KW-0288">FMN</keyword>
<keyword evidence="1" id="KW-0285">Flavoprotein</keyword>
<comment type="caution">
    <text evidence="4">The sequence shown here is derived from an EMBL/GenBank/DDBJ whole genome shotgun (WGS) entry which is preliminary data.</text>
</comment>
<dbReference type="InterPro" id="IPR051796">
    <property type="entry name" value="ISF_SsuE-like"/>
</dbReference>
<evidence type="ECO:0000256" key="2">
    <source>
        <dbReference type="ARBA" id="ARBA00022643"/>
    </source>
</evidence>
<dbReference type="Gene3D" id="3.40.50.360">
    <property type="match status" value="1"/>
</dbReference>
<dbReference type="PANTHER" id="PTHR43278:SF4">
    <property type="entry name" value="NAD(P)H-DEPENDENT FMN-CONTAINING OXIDOREDUCTASE YWQN-RELATED"/>
    <property type="match status" value="1"/>
</dbReference>
<evidence type="ECO:0000313" key="4">
    <source>
        <dbReference type="EMBL" id="GAA0778787.1"/>
    </source>
</evidence>
<dbReference type="RefSeq" id="WP_343827947.1">
    <property type="nucleotide sequence ID" value="NZ_BAAACI010000011.1"/>
</dbReference>
<dbReference type="Proteomes" id="UP001501047">
    <property type="component" value="Unassembled WGS sequence"/>
</dbReference>
<dbReference type="SUPFAM" id="SSF52218">
    <property type="entry name" value="Flavoproteins"/>
    <property type="match status" value="1"/>
</dbReference>
<evidence type="ECO:0000259" key="3">
    <source>
        <dbReference type="Pfam" id="PF03358"/>
    </source>
</evidence>
<evidence type="ECO:0000256" key="1">
    <source>
        <dbReference type="ARBA" id="ARBA00022630"/>
    </source>
</evidence>
<protein>
    <submittedName>
        <fullName evidence="4">Flavodoxin family protein</fullName>
    </submittedName>
</protein>
<dbReference type="Pfam" id="PF03358">
    <property type="entry name" value="FMN_red"/>
    <property type="match status" value="1"/>
</dbReference>
<dbReference type="PANTHER" id="PTHR43278">
    <property type="entry name" value="NAD(P)H-DEPENDENT FMN-CONTAINING OXIDOREDUCTASE YWQN-RELATED"/>
    <property type="match status" value="1"/>
</dbReference>
<evidence type="ECO:0000313" key="5">
    <source>
        <dbReference type="Proteomes" id="UP001501047"/>
    </source>
</evidence>
<dbReference type="InterPro" id="IPR005025">
    <property type="entry name" value="FMN_Rdtase-like_dom"/>
</dbReference>
<proteinExistence type="predicted"/>